<dbReference type="Pfam" id="PF07813">
    <property type="entry name" value="LTXXQ"/>
    <property type="match status" value="1"/>
</dbReference>
<name>A0A1I4T438_9BURK</name>
<protein>
    <submittedName>
        <fullName evidence="2">LTXXQ motif family protein</fullName>
    </submittedName>
</protein>
<sequence length="163" mass="17510">MNTIRKSILIGLTVLGMGTASLAAHAADTTTSAAGRHGHQVNAEQMQAKMAEHFAARQAKLHELLKLTAQQEAAWTTYQAAIKPSAPASRPDHAALKALPAPERLAKMIELAKQHTATMESHLTALTAFYGTLTAEQKKVFDAKVMGGEHGPRGMRHGMMHRG</sequence>
<reference evidence="2 3" key="1">
    <citation type="submission" date="2016-10" db="EMBL/GenBank/DDBJ databases">
        <authorList>
            <person name="de Groot N.N."/>
        </authorList>
    </citation>
    <scope>NUCLEOTIDE SEQUENCE [LARGE SCALE GENOMIC DNA]</scope>
    <source>
        <strain evidence="2 3">ATCC 43154</strain>
    </source>
</reference>
<dbReference type="InterPro" id="IPR012899">
    <property type="entry name" value="LTXXQ"/>
</dbReference>
<organism evidence="2 3">
    <name type="scientific">Rugamonas rubra</name>
    <dbReference type="NCBI Taxonomy" id="758825"/>
    <lineage>
        <taxon>Bacteria</taxon>
        <taxon>Pseudomonadati</taxon>
        <taxon>Pseudomonadota</taxon>
        <taxon>Betaproteobacteria</taxon>
        <taxon>Burkholderiales</taxon>
        <taxon>Oxalobacteraceae</taxon>
        <taxon>Telluria group</taxon>
        <taxon>Rugamonas</taxon>
    </lineage>
</organism>
<keyword evidence="1" id="KW-0732">Signal</keyword>
<accession>A0A1I4T438</accession>
<evidence type="ECO:0000313" key="3">
    <source>
        <dbReference type="Proteomes" id="UP000199470"/>
    </source>
</evidence>
<dbReference type="STRING" id="758825.SAMN02982985_05054"/>
<dbReference type="AlphaFoldDB" id="A0A1I4T438"/>
<keyword evidence="3" id="KW-1185">Reference proteome</keyword>
<dbReference type="GO" id="GO:0042597">
    <property type="term" value="C:periplasmic space"/>
    <property type="evidence" value="ECO:0007669"/>
    <property type="project" value="InterPro"/>
</dbReference>
<dbReference type="OrthoDB" id="5298564at2"/>
<dbReference type="RefSeq" id="WP_093390464.1">
    <property type="nucleotide sequence ID" value="NZ_FOTW01000029.1"/>
</dbReference>
<feature type="chain" id="PRO_5011796552" evidence="1">
    <location>
        <begin position="27"/>
        <end position="163"/>
    </location>
</feature>
<gene>
    <name evidence="2" type="ORF">SAMN02982985_05054</name>
</gene>
<dbReference type="Proteomes" id="UP000199470">
    <property type="component" value="Unassembled WGS sequence"/>
</dbReference>
<evidence type="ECO:0000256" key="1">
    <source>
        <dbReference type="SAM" id="SignalP"/>
    </source>
</evidence>
<proteinExistence type="predicted"/>
<dbReference type="EMBL" id="FOTW01000029">
    <property type="protein sequence ID" value="SFM71518.1"/>
    <property type="molecule type" value="Genomic_DNA"/>
</dbReference>
<evidence type="ECO:0000313" key="2">
    <source>
        <dbReference type="EMBL" id="SFM71518.1"/>
    </source>
</evidence>
<feature type="signal peptide" evidence="1">
    <location>
        <begin position="1"/>
        <end position="26"/>
    </location>
</feature>